<dbReference type="InterPro" id="IPR041469">
    <property type="entry name" value="Subtilisin-like_FN3"/>
</dbReference>
<evidence type="ECO:0000313" key="12">
    <source>
        <dbReference type="EMBL" id="KAK9169968.1"/>
    </source>
</evidence>
<dbReference type="GO" id="GO:0004252">
    <property type="term" value="F:serine-type endopeptidase activity"/>
    <property type="evidence" value="ECO:0007669"/>
    <property type="project" value="UniProtKB-UniRule"/>
</dbReference>
<dbReference type="InterPro" id="IPR034197">
    <property type="entry name" value="Peptidases_S8_3"/>
</dbReference>
<reference evidence="12 13" key="1">
    <citation type="submission" date="2024-01" db="EMBL/GenBank/DDBJ databases">
        <title>Genome assemblies of Stephania.</title>
        <authorList>
            <person name="Yang L."/>
        </authorList>
    </citation>
    <scope>NUCLEOTIDE SEQUENCE [LARGE SCALE GENOMIC DNA]</scope>
    <source>
        <strain evidence="12">YNDBR</strain>
        <tissue evidence="12">Leaf</tissue>
    </source>
</reference>
<comment type="similarity">
    <text evidence="1 7">Belongs to the peptidase S8 family.</text>
</comment>
<keyword evidence="4 7" id="KW-0378">Hydrolase</keyword>
<evidence type="ECO:0000256" key="8">
    <source>
        <dbReference type="SAM" id="MobiDB-lite"/>
    </source>
</evidence>
<evidence type="ECO:0000256" key="7">
    <source>
        <dbReference type="PROSITE-ProRule" id="PRU01240"/>
    </source>
</evidence>
<feature type="active site" description="Charge relay system" evidence="6 7">
    <location>
        <position position="200"/>
    </location>
</feature>
<feature type="domain" description="Peptidase S8/S53" evidence="9">
    <location>
        <begin position="130"/>
        <end position="580"/>
    </location>
</feature>
<feature type="domain" description="Subtilisin-like protease fibronectin type-III" evidence="11">
    <location>
        <begin position="639"/>
        <end position="737"/>
    </location>
</feature>
<dbReference type="Gene3D" id="3.40.50.200">
    <property type="entry name" value="Peptidase S8/S53 domain"/>
    <property type="match status" value="1"/>
</dbReference>
<feature type="domain" description="Inhibitor I9" evidence="10">
    <location>
        <begin position="38"/>
        <end position="108"/>
    </location>
</feature>
<evidence type="ECO:0000256" key="5">
    <source>
        <dbReference type="ARBA" id="ARBA00022825"/>
    </source>
</evidence>
<gene>
    <name evidence="12" type="ORF">Syun_002108</name>
</gene>
<dbReference type="Pfam" id="PF05922">
    <property type="entry name" value="Inhibitor_I9"/>
    <property type="match status" value="1"/>
</dbReference>
<accession>A0AAP0LG17</accession>
<keyword evidence="2 7" id="KW-0645">Protease</keyword>
<dbReference type="AlphaFoldDB" id="A0AAP0LG17"/>
<evidence type="ECO:0008006" key="14">
    <source>
        <dbReference type="Google" id="ProtNLM"/>
    </source>
</evidence>
<dbReference type="Gene3D" id="3.50.30.30">
    <property type="match status" value="1"/>
</dbReference>
<dbReference type="InterPro" id="IPR010259">
    <property type="entry name" value="S8pro/Inhibitor_I9"/>
</dbReference>
<dbReference type="InterPro" id="IPR023828">
    <property type="entry name" value="Peptidase_S8_Ser-AS"/>
</dbReference>
<feature type="active site" description="Charge relay system" evidence="6 7">
    <location>
        <position position="531"/>
    </location>
</feature>
<comment type="caution">
    <text evidence="12">The sequence shown here is derived from an EMBL/GenBank/DDBJ whole genome shotgun (WGS) entry which is preliminary data.</text>
</comment>
<dbReference type="EMBL" id="JBBNAF010000001">
    <property type="protein sequence ID" value="KAK9169968.1"/>
    <property type="molecule type" value="Genomic_DNA"/>
</dbReference>
<dbReference type="Gene3D" id="2.60.40.2310">
    <property type="match status" value="1"/>
</dbReference>
<evidence type="ECO:0000259" key="11">
    <source>
        <dbReference type="Pfam" id="PF17766"/>
    </source>
</evidence>
<evidence type="ECO:0000259" key="10">
    <source>
        <dbReference type="Pfam" id="PF05922"/>
    </source>
</evidence>
<keyword evidence="5 7" id="KW-0720">Serine protease</keyword>
<dbReference type="GO" id="GO:0006508">
    <property type="term" value="P:proteolysis"/>
    <property type="evidence" value="ECO:0007669"/>
    <property type="project" value="UniProtKB-KW"/>
</dbReference>
<dbReference type="CDD" id="cd02120">
    <property type="entry name" value="PA_subtilisin_like"/>
    <property type="match status" value="1"/>
</dbReference>
<dbReference type="FunFam" id="3.40.50.200:FF:000006">
    <property type="entry name" value="Subtilisin-like protease SBT1.5"/>
    <property type="match status" value="1"/>
</dbReference>
<dbReference type="Gene3D" id="3.30.70.80">
    <property type="entry name" value="Peptidase S8 propeptide/proteinase inhibitor I9"/>
    <property type="match status" value="1"/>
</dbReference>
<protein>
    <recommendedName>
        <fullName evidence="14">Cucumisin</fullName>
    </recommendedName>
</protein>
<dbReference type="Pfam" id="PF00082">
    <property type="entry name" value="Peptidase_S8"/>
    <property type="match status" value="1"/>
</dbReference>
<dbReference type="InterPro" id="IPR036852">
    <property type="entry name" value="Peptidase_S8/S53_dom_sf"/>
</dbReference>
<evidence type="ECO:0000256" key="6">
    <source>
        <dbReference type="PIRSR" id="PIRSR615500-1"/>
    </source>
</evidence>
<dbReference type="InterPro" id="IPR045051">
    <property type="entry name" value="SBT"/>
</dbReference>
<keyword evidence="3" id="KW-0732">Signal</keyword>
<dbReference type="InterPro" id="IPR015500">
    <property type="entry name" value="Peptidase_S8_subtilisin-rel"/>
</dbReference>
<dbReference type="InterPro" id="IPR037045">
    <property type="entry name" value="S8pro/Inhibitor_I9_sf"/>
</dbReference>
<keyword evidence="13" id="KW-1185">Reference proteome</keyword>
<evidence type="ECO:0000256" key="2">
    <source>
        <dbReference type="ARBA" id="ARBA00022670"/>
    </source>
</evidence>
<organism evidence="12 13">
    <name type="scientific">Stephania yunnanensis</name>
    <dbReference type="NCBI Taxonomy" id="152371"/>
    <lineage>
        <taxon>Eukaryota</taxon>
        <taxon>Viridiplantae</taxon>
        <taxon>Streptophyta</taxon>
        <taxon>Embryophyta</taxon>
        <taxon>Tracheophyta</taxon>
        <taxon>Spermatophyta</taxon>
        <taxon>Magnoliopsida</taxon>
        <taxon>Ranunculales</taxon>
        <taxon>Menispermaceae</taxon>
        <taxon>Menispermoideae</taxon>
        <taxon>Cissampelideae</taxon>
        <taxon>Stephania</taxon>
    </lineage>
</organism>
<dbReference type="SUPFAM" id="SSF52743">
    <property type="entry name" value="Subtilisin-like"/>
    <property type="match status" value="1"/>
</dbReference>
<feature type="region of interest" description="Disordered" evidence="8">
    <location>
        <begin position="1"/>
        <end position="20"/>
    </location>
</feature>
<dbReference type="PRINTS" id="PR00723">
    <property type="entry name" value="SUBTILISIN"/>
</dbReference>
<name>A0AAP0LG17_9MAGN</name>
<dbReference type="InterPro" id="IPR000209">
    <property type="entry name" value="Peptidase_S8/S53_dom"/>
</dbReference>
<evidence type="ECO:0000256" key="1">
    <source>
        <dbReference type="ARBA" id="ARBA00011073"/>
    </source>
</evidence>
<proteinExistence type="inferred from homology"/>
<evidence type="ECO:0000313" key="13">
    <source>
        <dbReference type="Proteomes" id="UP001420932"/>
    </source>
</evidence>
<dbReference type="PANTHER" id="PTHR10795">
    <property type="entry name" value="PROPROTEIN CONVERTASE SUBTILISIN/KEXIN"/>
    <property type="match status" value="1"/>
</dbReference>
<evidence type="ECO:0000256" key="3">
    <source>
        <dbReference type="ARBA" id="ARBA00022729"/>
    </source>
</evidence>
<dbReference type="Pfam" id="PF17766">
    <property type="entry name" value="fn3_6"/>
    <property type="match status" value="1"/>
</dbReference>
<dbReference type="Proteomes" id="UP001420932">
    <property type="component" value="Unassembled WGS sequence"/>
</dbReference>
<sequence length="742" mass="80001">MPIHSIDQASVHSDDKSPSISESEYMKRGLHCVHGKTTEKSGYSPLDHYRSILKDVLEEGLQSEQLLIRSYGRSFSGFAAKLTEKEQQKIANMEGIVSVFPSVTLKLQTTRSWDFMGFVENVNRVHTVESNTIIGLIDTGVWPESDSFNDEGFGPPPKKWKGVCNGGTNFTCNNKIIGARYYLNPQFIDIVNSTRDTIGHGTHTSSTAAGNQVNHVSLFNGLAEGNARGAVPLSRIAVYKVCWSGGGCPSHAVMAAFDDAISDGVDIISVSLGFASALNYTQDATAIGAFHAMQHGILTSNSAGNNGPSPFSTASVAPWMISVAASTIDRQFVDKVVLGDNTTLTGNAIINGFDLKGKMFPLIAAYQAVDLNSCSIEDGRKCVYDCLLAYKIKGKIVLCENATIIDASESVIDVAGVIISQETPFTDYALNFPLPVSLVNISQGEKIISYINTTKNPKATIMKSEAVRDFSAPTVSSFSSRGPNLITSDILKPDITAPGVEIFAAWSPVGLLSEFRSDVRSGKYNIITGTSMACPHVSGVAAYVKTFHPHWSPSAIKSALMTTASPMNVTRNPDREFAYGAGHLNPMKAIDPGLVYETFEDDYVKMLCSIGYTSEKIKLITGNTSTSSCPPNFKGTAKDLNYPSMAIVISSIVKKEATFFRTVTNVGLANSSYKATVTSPSEMAVSVEPNVLSFNSLNERQSFVVKVLVKASTQQEVISASLVWSDGVHKVRSPIVVYYGKK</sequence>
<dbReference type="PROSITE" id="PS51892">
    <property type="entry name" value="SUBTILASE"/>
    <property type="match status" value="1"/>
</dbReference>
<evidence type="ECO:0000259" key="9">
    <source>
        <dbReference type="Pfam" id="PF00082"/>
    </source>
</evidence>
<evidence type="ECO:0000256" key="4">
    <source>
        <dbReference type="ARBA" id="ARBA00022801"/>
    </source>
</evidence>
<dbReference type="CDD" id="cd04852">
    <property type="entry name" value="Peptidases_S8_3"/>
    <property type="match status" value="1"/>
</dbReference>
<feature type="active site" description="Charge relay system" evidence="6 7">
    <location>
        <position position="138"/>
    </location>
</feature>
<dbReference type="PROSITE" id="PS00138">
    <property type="entry name" value="SUBTILASE_SER"/>
    <property type="match status" value="1"/>
</dbReference>
<dbReference type="FunFam" id="2.60.40.2310:FF:000001">
    <property type="entry name" value="Subtilisin-like protease SBT1.5"/>
    <property type="match status" value="1"/>
</dbReference>